<comment type="caution">
    <text evidence="2">The sequence shown here is derived from an EMBL/GenBank/DDBJ whole genome shotgun (WGS) entry which is preliminary data.</text>
</comment>
<evidence type="ECO:0000256" key="1">
    <source>
        <dbReference type="SAM" id="MobiDB-lite"/>
    </source>
</evidence>
<gene>
    <name evidence="2" type="ORF">QBC41DRAFT_185922</name>
</gene>
<dbReference type="AlphaFoldDB" id="A0AA39ZLP8"/>
<proteinExistence type="predicted"/>
<dbReference type="EMBL" id="JAULSY010000006">
    <property type="protein sequence ID" value="KAK0673395.1"/>
    <property type="molecule type" value="Genomic_DNA"/>
</dbReference>
<name>A0AA39ZLP8_9PEZI</name>
<evidence type="ECO:0000313" key="2">
    <source>
        <dbReference type="EMBL" id="KAK0673395.1"/>
    </source>
</evidence>
<reference evidence="2" key="1">
    <citation type="submission" date="2023-06" db="EMBL/GenBank/DDBJ databases">
        <title>Genome-scale phylogeny and comparative genomics of the fungal order Sordariales.</title>
        <authorList>
            <consortium name="Lawrence Berkeley National Laboratory"/>
            <person name="Hensen N."/>
            <person name="Bonometti L."/>
            <person name="Westerberg I."/>
            <person name="Brannstrom I.O."/>
            <person name="Guillou S."/>
            <person name="Cros-Aarteil S."/>
            <person name="Calhoun S."/>
            <person name="Haridas S."/>
            <person name="Kuo A."/>
            <person name="Mondo S."/>
            <person name="Pangilinan J."/>
            <person name="Riley R."/>
            <person name="Labutti K."/>
            <person name="Andreopoulos B."/>
            <person name="Lipzen A."/>
            <person name="Chen C."/>
            <person name="Yanf M."/>
            <person name="Daum C."/>
            <person name="Ng V."/>
            <person name="Clum A."/>
            <person name="Steindorff A."/>
            <person name="Ohm R."/>
            <person name="Martin F."/>
            <person name="Silar P."/>
            <person name="Natvig D."/>
            <person name="Lalanne C."/>
            <person name="Gautier V."/>
            <person name="Ament-Velasquez S.L."/>
            <person name="Kruys A."/>
            <person name="Hutchinson M.I."/>
            <person name="Powell A.J."/>
            <person name="Barry K."/>
            <person name="Miller A.N."/>
            <person name="Grigoriev I.V."/>
            <person name="Debuchy R."/>
            <person name="Gladieux P."/>
            <person name="Thoren M.H."/>
            <person name="Johannesson H."/>
        </authorList>
    </citation>
    <scope>NUCLEOTIDE SEQUENCE</scope>
    <source>
        <strain evidence="2">CBS 307.81</strain>
    </source>
</reference>
<evidence type="ECO:0000313" key="3">
    <source>
        <dbReference type="Proteomes" id="UP001174997"/>
    </source>
</evidence>
<keyword evidence="3" id="KW-1185">Reference proteome</keyword>
<feature type="region of interest" description="Disordered" evidence="1">
    <location>
        <begin position="78"/>
        <end position="119"/>
    </location>
</feature>
<accession>A0AA39ZLP8</accession>
<dbReference type="Proteomes" id="UP001174997">
    <property type="component" value="Unassembled WGS sequence"/>
</dbReference>
<sequence>MAAHQAVVTTSNVAPNAATAATQARLEMRLKFCSDGTFEKITGAPRAFFRGNTSKTNSQLAGEVSKMALPVAYEKPAVTTVSPPQDETPAIAEQNTTVEAGASVSPGKSENTGGLKAAT</sequence>
<protein>
    <submittedName>
        <fullName evidence="2">Uncharacterized protein</fullName>
    </submittedName>
</protein>
<feature type="non-terminal residue" evidence="2">
    <location>
        <position position="119"/>
    </location>
</feature>
<organism evidence="2 3">
    <name type="scientific">Cercophora samala</name>
    <dbReference type="NCBI Taxonomy" id="330535"/>
    <lineage>
        <taxon>Eukaryota</taxon>
        <taxon>Fungi</taxon>
        <taxon>Dikarya</taxon>
        <taxon>Ascomycota</taxon>
        <taxon>Pezizomycotina</taxon>
        <taxon>Sordariomycetes</taxon>
        <taxon>Sordariomycetidae</taxon>
        <taxon>Sordariales</taxon>
        <taxon>Lasiosphaeriaceae</taxon>
        <taxon>Cercophora</taxon>
    </lineage>
</organism>